<feature type="transmembrane region" description="Helical" evidence="6">
    <location>
        <begin position="297"/>
        <end position="316"/>
    </location>
</feature>
<evidence type="ECO:0000259" key="7">
    <source>
        <dbReference type="PROSITE" id="PS50850"/>
    </source>
</evidence>
<organism evidence="8 9">
    <name type="scientific">Paenibacillus thalictri</name>
    <dbReference type="NCBI Taxonomy" id="2527873"/>
    <lineage>
        <taxon>Bacteria</taxon>
        <taxon>Bacillati</taxon>
        <taxon>Bacillota</taxon>
        <taxon>Bacilli</taxon>
        <taxon>Bacillales</taxon>
        <taxon>Paenibacillaceae</taxon>
        <taxon>Paenibacillus</taxon>
    </lineage>
</organism>
<feature type="transmembrane region" description="Helical" evidence="6">
    <location>
        <begin position="267"/>
        <end position="285"/>
    </location>
</feature>
<feature type="transmembrane region" description="Helical" evidence="6">
    <location>
        <begin position="108"/>
        <end position="133"/>
    </location>
</feature>
<dbReference type="GO" id="GO:0022857">
    <property type="term" value="F:transmembrane transporter activity"/>
    <property type="evidence" value="ECO:0007669"/>
    <property type="project" value="InterPro"/>
</dbReference>
<dbReference type="PROSITE" id="PS50850">
    <property type="entry name" value="MFS"/>
    <property type="match status" value="1"/>
</dbReference>
<dbReference type="GO" id="GO:0005886">
    <property type="term" value="C:plasma membrane"/>
    <property type="evidence" value="ECO:0007669"/>
    <property type="project" value="UniProtKB-SubCell"/>
</dbReference>
<gene>
    <name evidence="8" type="ORF">EYB31_29180</name>
</gene>
<dbReference type="Proteomes" id="UP000293142">
    <property type="component" value="Unassembled WGS sequence"/>
</dbReference>
<dbReference type="InterPro" id="IPR036259">
    <property type="entry name" value="MFS_trans_sf"/>
</dbReference>
<feature type="transmembrane region" description="Helical" evidence="6">
    <location>
        <begin position="139"/>
        <end position="157"/>
    </location>
</feature>
<evidence type="ECO:0000256" key="4">
    <source>
        <dbReference type="ARBA" id="ARBA00022989"/>
    </source>
</evidence>
<evidence type="ECO:0000256" key="1">
    <source>
        <dbReference type="ARBA" id="ARBA00004651"/>
    </source>
</evidence>
<feature type="transmembrane region" description="Helical" evidence="6">
    <location>
        <begin position="169"/>
        <end position="188"/>
    </location>
</feature>
<proteinExistence type="predicted"/>
<dbReference type="CDD" id="cd17321">
    <property type="entry name" value="MFS_MMR_MDR_like"/>
    <property type="match status" value="1"/>
</dbReference>
<comment type="subcellular location">
    <subcellularLocation>
        <location evidence="1">Cell membrane</location>
        <topology evidence="1">Multi-pass membrane protein</topology>
    </subcellularLocation>
</comment>
<dbReference type="InterPro" id="IPR011701">
    <property type="entry name" value="MFS"/>
</dbReference>
<dbReference type="PANTHER" id="PTHR42718:SF9">
    <property type="entry name" value="MAJOR FACILITATOR SUPERFAMILY MULTIDRUG TRANSPORTER MFSC"/>
    <property type="match status" value="1"/>
</dbReference>
<evidence type="ECO:0000256" key="2">
    <source>
        <dbReference type="ARBA" id="ARBA00022448"/>
    </source>
</evidence>
<sequence>MIAVGLPTIAETIGVPLTHASWVVTIYLIVMAAVQPIAGKMGDLFGRKTMFLLGISFFLAASVACMFSRNLLTLVLFRALQAIGGAVASPNASALIREVVPKEKLGPVFGTFGLLMGLGAAIGPLVGSLLIGLWGWTSIFWINIPFAVFSLLAAYWYLPASRINAGASLDIKGSVYLTASLTVLILAITHPEFMNVWTAILFAATVGLFIRQELRCKEPVIQFSLFKNMEFSSANASILLSNAVMYSTILVMPVWLQKMYHFSVQNVGVLLFLFSAAMSASSWLGGLLTQKLGSRRLILLSFLVSAVALLGYLGIYRYPVQPYIAAVLLIGGIGGGIGMPSMQTASLQSVPKTMSGVASGIFSTSRYIGGMIASVLVSLLADSHSLFYSLLILAVLGFPAASGAGTAAGRAASAEKPSA</sequence>
<feature type="transmembrane region" description="Helical" evidence="6">
    <location>
        <begin position="194"/>
        <end position="210"/>
    </location>
</feature>
<dbReference type="InterPro" id="IPR020846">
    <property type="entry name" value="MFS_dom"/>
</dbReference>
<keyword evidence="3 6" id="KW-0812">Transmembrane</keyword>
<feature type="transmembrane region" description="Helical" evidence="6">
    <location>
        <begin position="354"/>
        <end position="380"/>
    </location>
</feature>
<dbReference type="SUPFAM" id="SSF103473">
    <property type="entry name" value="MFS general substrate transporter"/>
    <property type="match status" value="1"/>
</dbReference>
<feature type="domain" description="Major facilitator superfamily (MFS) profile" evidence="7">
    <location>
        <begin position="1"/>
        <end position="419"/>
    </location>
</feature>
<dbReference type="Gene3D" id="1.20.1250.20">
    <property type="entry name" value="MFS general substrate transporter like domains"/>
    <property type="match status" value="1"/>
</dbReference>
<evidence type="ECO:0000313" key="9">
    <source>
        <dbReference type="Proteomes" id="UP000293142"/>
    </source>
</evidence>
<feature type="transmembrane region" description="Helical" evidence="6">
    <location>
        <begin position="20"/>
        <end position="38"/>
    </location>
</feature>
<feature type="transmembrane region" description="Helical" evidence="6">
    <location>
        <begin position="231"/>
        <end position="255"/>
    </location>
</feature>
<keyword evidence="5 6" id="KW-0472">Membrane</keyword>
<protein>
    <submittedName>
        <fullName evidence="8">MFS transporter</fullName>
    </submittedName>
</protein>
<dbReference type="EMBL" id="SIRE01000024">
    <property type="protein sequence ID" value="TBL72499.1"/>
    <property type="molecule type" value="Genomic_DNA"/>
</dbReference>
<feature type="transmembrane region" description="Helical" evidence="6">
    <location>
        <begin position="50"/>
        <end position="69"/>
    </location>
</feature>
<dbReference type="AlphaFoldDB" id="A0A4Q9DKD5"/>
<evidence type="ECO:0000256" key="6">
    <source>
        <dbReference type="SAM" id="Phobius"/>
    </source>
</evidence>
<dbReference type="OrthoDB" id="102502at2"/>
<comment type="caution">
    <text evidence="8">The sequence shown here is derived from an EMBL/GenBank/DDBJ whole genome shotgun (WGS) entry which is preliminary data.</text>
</comment>
<keyword evidence="2" id="KW-0813">Transport</keyword>
<name>A0A4Q9DKD5_9BACL</name>
<evidence type="ECO:0000256" key="3">
    <source>
        <dbReference type="ARBA" id="ARBA00022692"/>
    </source>
</evidence>
<feature type="transmembrane region" description="Helical" evidence="6">
    <location>
        <begin position="322"/>
        <end position="342"/>
    </location>
</feature>
<keyword evidence="9" id="KW-1185">Reference proteome</keyword>
<dbReference type="Gene3D" id="1.20.1720.10">
    <property type="entry name" value="Multidrug resistance protein D"/>
    <property type="match status" value="1"/>
</dbReference>
<evidence type="ECO:0000256" key="5">
    <source>
        <dbReference type="ARBA" id="ARBA00023136"/>
    </source>
</evidence>
<keyword evidence="4 6" id="KW-1133">Transmembrane helix</keyword>
<evidence type="ECO:0000313" key="8">
    <source>
        <dbReference type="EMBL" id="TBL72499.1"/>
    </source>
</evidence>
<dbReference type="PANTHER" id="PTHR42718">
    <property type="entry name" value="MAJOR FACILITATOR SUPERFAMILY MULTIDRUG TRANSPORTER MFSC"/>
    <property type="match status" value="1"/>
</dbReference>
<accession>A0A4Q9DKD5</accession>
<feature type="transmembrane region" description="Helical" evidence="6">
    <location>
        <begin position="386"/>
        <end position="408"/>
    </location>
</feature>
<dbReference type="Pfam" id="PF07690">
    <property type="entry name" value="MFS_1"/>
    <property type="match status" value="2"/>
</dbReference>
<reference evidence="8 9" key="1">
    <citation type="submission" date="2019-02" db="EMBL/GenBank/DDBJ databases">
        <title>Paenibacillus sp. nov., isolated from surface-sterilized tissue of Thalictrum simplex L.</title>
        <authorList>
            <person name="Tuo L."/>
        </authorList>
    </citation>
    <scope>NUCLEOTIDE SEQUENCE [LARGE SCALE GENOMIC DNA]</scope>
    <source>
        <strain evidence="8 9">N2SHLJ1</strain>
    </source>
</reference>